<dbReference type="InterPro" id="IPR007502">
    <property type="entry name" value="Helicase-assoc_dom"/>
</dbReference>
<dbReference type="EMBL" id="JAODUP010000561">
    <property type="protein sequence ID" value="KAK2147306.1"/>
    <property type="molecule type" value="Genomic_DNA"/>
</dbReference>
<feature type="domain" description="Helicase-associated" evidence="3">
    <location>
        <begin position="111"/>
        <end position="197"/>
    </location>
</feature>
<accession>A0AAD9J782</accession>
<sequence length="197" mass="21969">MLLLLVPVIDFCLTKVLMCDPETSYTSLQLQWASKANCIQRRGRAGRVSDGRAYHLVTKDFFMQLSKFSIPEMERCPLDLVVLNVKRLDIGEPKAILGLALDPPALDDIEQTVLKLKEIGALTSLDMEVLNPHDGQLTFLGHVMAELPIDVRLGKLILLGHVFGLLEACMIISASLSMKCFFSTPFRAHLEAYRSVI</sequence>
<dbReference type="Gene3D" id="3.40.50.300">
    <property type="entry name" value="P-loop containing nucleotide triphosphate hydrolases"/>
    <property type="match status" value="1"/>
</dbReference>
<dbReference type="Proteomes" id="UP001208570">
    <property type="component" value="Unassembled WGS sequence"/>
</dbReference>
<dbReference type="GO" id="GO:0003723">
    <property type="term" value="F:RNA binding"/>
    <property type="evidence" value="ECO:0007669"/>
    <property type="project" value="TreeGrafter"/>
</dbReference>
<keyword evidence="2" id="KW-0732">Signal</keyword>
<dbReference type="GO" id="GO:0004386">
    <property type="term" value="F:helicase activity"/>
    <property type="evidence" value="ECO:0007669"/>
    <property type="project" value="TreeGrafter"/>
</dbReference>
<proteinExistence type="predicted"/>
<organism evidence="4 5">
    <name type="scientific">Paralvinella palmiformis</name>
    <dbReference type="NCBI Taxonomy" id="53620"/>
    <lineage>
        <taxon>Eukaryota</taxon>
        <taxon>Metazoa</taxon>
        <taxon>Spiralia</taxon>
        <taxon>Lophotrochozoa</taxon>
        <taxon>Annelida</taxon>
        <taxon>Polychaeta</taxon>
        <taxon>Sedentaria</taxon>
        <taxon>Canalipalpata</taxon>
        <taxon>Terebellida</taxon>
        <taxon>Terebelliformia</taxon>
        <taxon>Alvinellidae</taxon>
        <taxon>Paralvinella</taxon>
    </lineage>
</organism>
<feature type="chain" id="PRO_5042136879" description="Helicase-associated domain-containing protein" evidence="2">
    <location>
        <begin position="20"/>
        <end position="197"/>
    </location>
</feature>
<gene>
    <name evidence="4" type="ORF">LSH36_561g03033</name>
</gene>
<protein>
    <recommendedName>
        <fullName evidence="3">Helicase-associated domain-containing protein</fullName>
    </recommendedName>
</protein>
<dbReference type="AlphaFoldDB" id="A0AAD9J782"/>
<evidence type="ECO:0000256" key="2">
    <source>
        <dbReference type="SAM" id="SignalP"/>
    </source>
</evidence>
<evidence type="ECO:0000259" key="3">
    <source>
        <dbReference type="SMART" id="SM00847"/>
    </source>
</evidence>
<name>A0AAD9J782_9ANNE</name>
<dbReference type="PANTHER" id="PTHR18934">
    <property type="entry name" value="ATP-DEPENDENT RNA HELICASE"/>
    <property type="match status" value="1"/>
</dbReference>
<evidence type="ECO:0000256" key="1">
    <source>
        <dbReference type="ARBA" id="ARBA00022490"/>
    </source>
</evidence>
<keyword evidence="5" id="KW-1185">Reference proteome</keyword>
<dbReference type="InterPro" id="IPR027417">
    <property type="entry name" value="P-loop_NTPase"/>
</dbReference>
<dbReference type="SUPFAM" id="SSF52540">
    <property type="entry name" value="P-loop containing nucleoside triphosphate hydrolases"/>
    <property type="match status" value="1"/>
</dbReference>
<feature type="signal peptide" evidence="2">
    <location>
        <begin position="1"/>
        <end position="19"/>
    </location>
</feature>
<dbReference type="PANTHER" id="PTHR18934:SF113">
    <property type="entry name" value="ATP-DEPENDENT RNA HELICASE TDRD9"/>
    <property type="match status" value="1"/>
</dbReference>
<evidence type="ECO:0000313" key="4">
    <source>
        <dbReference type="EMBL" id="KAK2147306.1"/>
    </source>
</evidence>
<reference evidence="4" key="1">
    <citation type="journal article" date="2023" name="Mol. Biol. Evol.">
        <title>Third-Generation Sequencing Reveals the Adaptive Role of the Epigenome in Three Deep-Sea Polychaetes.</title>
        <authorList>
            <person name="Perez M."/>
            <person name="Aroh O."/>
            <person name="Sun Y."/>
            <person name="Lan Y."/>
            <person name="Juniper S.K."/>
            <person name="Young C.R."/>
            <person name="Angers B."/>
            <person name="Qian P.Y."/>
        </authorList>
    </citation>
    <scope>NUCLEOTIDE SEQUENCE</scope>
    <source>
        <strain evidence="4">P08H-3</strain>
    </source>
</reference>
<keyword evidence="1" id="KW-0963">Cytoplasm</keyword>
<dbReference type="Gene3D" id="1.20.120.1080">
    <property type="match status" value="1"/>
</dbReference>
<evidence type="ECO:0000313" key="5">
    <source>
        <dbReference type="Proteomes" id="UP001208570"/>
    </source>
</evidence>
<comment type="caution">
    <text evidence="4">The sequence shown here is derived from an EMBL/GenBank/DDBJ whole genome shotgun (WGS) entry which is preliminary data.</text>
</comment>
<dbReference type="SMART" id="SM00847">
    <property type="entry name" value="HA2"/>
    <property type="match status" value="1"/>
</dbReference>